<dbReference type="EMBL" id="LS974202">
    <property type="protein sequence ID" value="SSC13108.1"/>
    <property type="molecule type" value="Genomic_DNA"/>
</dbReference>
<dbReference type="Proteomes" id="UP000250796">
    <property type="component" value="Chromosome MESINF"/>
</dbReference>
<proteinExistence type="predicted"/>
<reference evidence="1 2" key="1">
    <citation type="submission" date="2017-01" db="EMBL/GenBank/DDBJ databases">
        <authorList>
            <person name="Erauso G."/>
        </authorList>
    </citation>
    <scope>NUCLEOTIDE SEQUENCE [LARGE SCALE GENOMIC DNA]</scope>
    <source>
        <strain evidence="1">MESINF1</strain>
    </source>
</reference>
<gene>
    <name evidence="1" type="ORF">MESINF_1664</name>
</gene>
<name>A0A7Z7LFF0_9BACT</name>
<evidence type="ECO:0000313" key="2">
    <source>
        <dbReference type="Proteomes" id="UP000250796"/>
    </source>
</evidence>
<accession>A0A7Z7LFF0</accession>
<dbReference type="KEGG" id="minf:MESINF_1664"/>
<dbReference type="AlphaFoldDB" id="A0A7Z7LFF0"/>
<keyword evidence="2" id="KW-1185">Reference proteome</keyword>
<protein>
    <submittedName>
        <fullName evidence="1">Uncharacterized protein</fullName>
    </submittedName>
</protein>
<sequence>MHKISSFISIGVDKKVHDKVPVLGKGLLNENEIVYISIVSRPGRTTEGGRE</sequence>
<evidence type="ECO:0000313" key="1">
    <source>
        <dbReference type="EMBL" id="SSC13108.1"/>
    </source>
</evidence>
<organism evidence="1 2">
    <name type="scientific">Mesotoga infera</name>
    <dbReference type="NCBI Taxonomy" id="1236046"/>
    <lineage>
        <taxon>Bacteria</taxon>
        <taxon>Thermotogati</taxon>
        <taxon>Thermotogota</taxon>
        <taxon>Thermotogae</taxon>
        <taxon>Kosmotogales</taxon>
        <taxon>Kosmotogaceae</taxon>
        <taxon>Mesotoga</taxon>
    </lineage>
</organism>